<organism evidence="3 4">
    <name type="scientific">Neobacillus piezotolerans</name>
    <dbReference type="NCBI Taxonomy" id="2259171"/>
    <lineage>
        <taxon>Bacteria</taxon>
        <taxon>Bacillati</taxon>
        <taxon>Bacillota</taxon>
        <taxon>Bacilli</taxon>
        <taxon>Bacillales</taxon>
        <taxon>Bacillaceae</taxon>
        <taxon>Neobacillus</taxon>
    </lineage>
</organism>
<evidence type="ECO:0000313" key="3">
    <source>
        <dbReference type="EMBL" id="RDU38054.1"/>
    </source>
</evidence>
<dbReference type="Proteomes" id="UP000257144">
    <property type="component" value="Unassembled WGS sequence"/>
</dbReference>
<dbReference type="OrthoDB" id="2428802at2"/>
<keyword evidence="1" id="KW-1133">Transmembrane helix</keyword>
<feature type="domain" description="DUF3899" evidence="2">
    <location>
        <begin position="38"/>
        <end position="125"/>
    </location>
</feature>
<keyword evidence="1" id="KW-0472">Membrane</keyword>
<feature type="transmembrane region" description="Helical" evidence="1">
    <location>
        <begin position="108"/>
        <end position="130"/>
    </location>
</feature>
<dbReference type="InterPro" id="IPR025007">
    <property type="entry name" value="DUF3899"/>
</dbReference>
<keyword evidence="1" id="KW-0812">Transmembrane</keyword>
<reference evidence="3 4" key="1">
    <citation type="submission" date="2018-07" db="EMBL/GenBank/DDBJ databases">
        <title>Bacillus sp. YLB-04 draft genome sequence.</title>
        <authorList>
            <person name="Yu L."/>
            <person name="Tang X."/>
        </authorList>
    </citation>
    <scope>NUCLEOTIDE SEQUENCE [LARGE SCALE GENOMIC DNA]</scope>
    <source>
        <strain evidence="3 4">YLB-04</strain>
    </source>
</reference>
<proteinExistence type="predicted"/>
<protein>
    <recommendedName>
        <fullName evidence="2">DUF3899 domain-containing protein</fullName>
    </recommendedName>
</protein>
<dbReference type="AlphaFoldDB" id="A0A3D8GUA2"/>
<name>A0A3D8GUA2_9BACI</name>
<evidence type="ECO:0000256" key="1">
    <source>
        <dbReference type="SAM" id="Phobius"/>
    </source>
</evidence>
<feature type="transmembrane region" description="Helical" evidence="1">
    <location>
        <begin position="41"/>
        <end position="66"/>
    </location>
</feature>
<comment type="caution">
    <text evidence="3">The sequence shown here is derived from an EMBL/GenBank/DDBJ whole genome shotgun (WGS) entry which is preliminary data.</text>
</comment>
<dbReference type="Pfam" id="PF13038">
    <property type="entry name" value="DUF3899"/>
    <property type="match status" value="1"/>
</dbReference>
<gene>
    <name evidence="3" type="ORF">DRW41_00310</name>
</gene>
<feature type="transmembrane region" description="Helical" evidence="1">
    <location>
        <begin position="14"/>
        <end position="35"/>
    </location>
</feature>
<evidence type="ECO:0000313" key="4">
    <source>
        <dbReference type="Proteomes" id="UP000257144"/>
    </source>
</evidence>
<accession>A0A3D8GUA2</accession>
<dbReference type="EMBL" id="QNQT01000001">
    <property type="protein sequence ID" value="RDU38054.1"/>
    <property type="molecule type" value="Genomic_DNA"/>
</dbReference>
<sequence>MLVKGGSMMAKKSAGFILFIIMWLIAKFVLSMSWIEFINHSFLAGISFLMASAIFLILKTGFLTLFMEGFNKVGSFISPKSRAMEREDERAKEDESLAEFKGSLLRHLITYTSLIGFSSVSVSLLGLIIYY</sequence>
<keyword evidence="4" id="KW-1185">Reference proteome</keyword>
<evidence type="ECO:0000259" key="2">
    <source>
        <dbReference type="Pfam" id="PF13038"/>
    </source>
</evidence>